<keyword evidence="2" id="KW-1185">Reference proteome</keyword>
<protein>
    <recommendedName>
        <fullName evidence="3">YCII-related domain-containing protein</fullName>
    </recommendedName>
</protein>
<reference evidence="2" key="1">
    <citation type="journal article" date="2019" name="Int. J. Syst. Evol. Microbiol.">
        <title>The Global Catalogue of Microorganisms (GCM) 10K type strain sequencing project: providing services to taxonomists for standard genome sequencing and annotation.</title>
        <authorList>
            <consortium name="The Broad Institute Genomics Platform"/>
            <consortium name="The Broad Institute Genome Sequencing Center for Infectious Disease"/>
            <person name="Wu L."/>
            <person name="Ma J."/>
        </authorList>
    </citation>
    <scope>NUCLEOTIDE SEQUENCE [LARGE SCALE GENOMIC DNA]</scope>
    <source>
        <strain evidence="2">JCM 17342</strain>
    </source>
</reference>
<dbReference type="Proteomes" id="UP001501747">
    <property type="component" value="Unassembled WGS sequence"/>
</dbReference>
<gene>
    <name evidence="1" type="ORF">GCM10022247_54650</name>
</gene>
<accession>A0ABP7TAW3</accession>
<evidence type="ECO:0000313" key="1">
    <source>
        <dbReference type="EMBL" id="GAA4023382.1"/>
    </source>
</evidence>
<dbReference type="EMBL" id="BAABAL010000018">
    <property type="protein sequence ID" value="GAA4023382.1"/>
    <property type="molecule type" value="Genomic_DNA"/>
</dbReference>
<name>A0ABP7TAW3_9PSEU</name>
<evidence type="ECO:0008006" key="3">
    <source>
        <dbReference type="Google" id="ProtNLM"/>
    </source>
</evidence>
<sequence length="114" mass="12407">MLEPLDLPVDSFTIVLLAQGEHATSLPPAEVERLETEHIRAMLRSKAEGRLRAIGAVQGNVETEPGRRLLSIGFWNATTDELRAIMAEDSAIASGLYSAQVARFVCSPGSVRFE</sequence>
<dbReference type="RefSeq" id="WP_344880537.1">
    <property type="nucleotide sequence ID" value="NZ_BAABAL010000018.1"/>
</dbReference>
<comment type="caution">
    <text evidence="1">The sequence shown here is derived from an EMBL/GenBank/DDBJ whole genome shotgun (WGS) entry which is preliminary data.</text>
</comment>
<organism evidence="1 2">
    <name type="scientific">Allokutzneria multivorans</name>
    <dbReference type="NCBI Taxonomy" id="1142134"/>
    <lineage>
        <taxon>Bacteria</taxon>
        <taxon>Bacillati</taxon>
        <taxon>Actinomycetota</taxon>
        <taxon>Actinomycetes</taxon>
        <taxon>Pseudonocardiales</taxon>
        <taxon>Pseudonocardiaceae</taxon>
        <taxon>Allokutzneria</taxon>
    </lineage>
</organism>
<proteinExistence type="predicted"/>
<evidence type="ECO:0000313" key="2">
    <source>
        <dbReference type="Proteomes" id="UP001501747"/>
    </source>
</evidence>